<dbReference type="EMBL" id="JAPDDP010000082">
    <property type="protein sequence ID" value="MDA0184645.1"/>
    <property type="molecule type" value="Genomic_DNA"/>
</dbReference>
<evidence type="ECO:0000256" key="4">
    <source>
        <dbReference type="ARBA" id="ARBA00022729"/>
    </source>
</evidence>
<dbReference type="InterPro" id="IPR030678">
    <property type="entry name" value="Peptide/Ni-bd"/>
</dbReference>
<dbReference type="SUPFAM" id="SSF53850">
    <property type="entry name" value="Periplasmic binding protein-like II"/>
    <property type="match status" value="1"/>
</dbReference>
<dbReference type="PANTHER" id="PTHR30290:SF10">
    <property type="entry name" value="PERIPLASMIC OLIGOPEPTIDE-BINDING PROTEIN-RELATED"/>
    <property type="match status" value="1"/>
</dbReference>
<dbReference type="GO" id="GO:0042597">
    <property type="term" value="C:periplasmic space"/>
    <property type="evidence" value="ECO:0007669"/>
    <property type="project" value="UniProtKB-ARBA"/>
</dbReference>
<organism evidence="7 8">
    <name type="scientific">Solirubrobacter phytolaccae</name>
    <dbReference type="NCBI Taxonomy" id="1404360"/>
    <lineage>
        <taxon>Bacteria</taxon>
        <taxon>Bacillati</taxon>
        <taxon>Actinomycetota</taxon>
        <taxon>Thermoleophilia</taxon>
        <taxon>Solirubrobacterales</taxon>
        <taxon>Solirubrobacteraceae</taxon>
        <taxon>Solirubrobacter</taxon>
    </lineage>
</organism>
<evidence type="ECO:0000256" key="3">
    <source>
        <dbReference type="ARBA" id="ARBA00022448"/>
    </source>
</evidence>
<dbReference type="GO" id="GO:0030313">
    <property type="term" value="C:cell envelope"/>
    <property type="evidence" value="ECO:0007669"/>
    <property type="project" value="UniProtKB-SubCell"/>
</dbReference>
<dbReference type="GO" id="GO:0015833">
    <property type="term" value="P:peptide transport"/>
    <property type="evidence" value="ECO:0007669"/>
    <property type="project" value="TreeGrafter"/>
</dbReference>
<evidence type="ECO:0000256" key="2">
    <source>
        <dbReference type="ARBA" id="ARBA00005695"/>
    </source>
</evidence>
<dbReference type="InterPro" id="IPR000914">
    <property type="entry name" value="SBP_5_dom"/>
</dbReference>
<dbReference type="RefSeq" id="WP_270029100.1">
    <property type="nucleotide sequence ID" value="NZ_JAPDDP010000082.1"/>
</dbReference>
<gene>
    <name evidence="7" type="ORF">OJ997_30365</name>
</gene>
<accession>A0A9X3NDF8</accession>
<feature type="domain" description="Solute-binding protein family 5" evidence="6">
    <location>
        <begin position="82"/>
        <end position="438"/>
    </location>
</feature>
<dbReference type="PIRSF" id="PIRSF002741">
    <property type="entry name" value="MppA"/>
    <property type="match status" value="1"/>
</dbReference>
<feature type="signal peptide" evidence="5">
    <location>
        <begin position="1"/>
        <end position="17"/>
    </location>
</feature>
<dbReference type="GO" id="GO:1904680">
    <property type="term" value="F:peptide transmembrane transporter activity"/>
    <property type="evidence" value="ECO:0007669"/>
    <property type="project" value="TreeGrafter"/>
</dbReference>
<comment type="similarity">
    <text evidence="2">Belongs to the bacterial solute-binding protein 5 family.</text>
</comment>
<feature type="chain" id="PRO_5040848542" evidence="5">
    <location>
        <begin position="18"/>
        <end position="524"/>
    </location>
</feature>
<dbReference type="InterPro" id="IPR039424">
    <property type="entry name" value="SBP_5"/>
</dbReference>
<keyword evidence="8" id="KW-1185">Reference proteome</keyword>
<evidence type="ECO:0000313" key="7">
    <source>
        <dbReference type="EMBL" id="MDA0184645.1"/>
    </source>
</evidence>
<protein>
    <submittedName>
        <fullName evidence="7">ABC transporter substrate-binding protein</fullName>
    </submittedName>
</protein>
<dbReference type="Proteomes" id="UP001147653">
    <property type="component" value="Unassembled WGS sequence"/>
</dbReference>
<dbReference type="PANTHER" id="PTHR30290">
    <property type="entry name" value="PERIPLASMIC BINDING COMPONENT OF ABC TRANSPORTER"/>
    <property type="match status" value="1"/>
</dbReference>
<evidence type="ECO:0000256" key="5">
    <source>
        <dbReference type="SAM" id="SignalP"/>
    </source>
</evidence>
<proteinExistence type="inferred from homology"/>
<dbReference type="GO" id="GO:0043190">
    <property type="term" value="C:ATP-binding cassette (ABC) transporter complex"/>
    <property type="evidence" value="ECO:0007669"/>
    <property type="project" value="InterPro"/>
</dbReference>
<comment type="subcellular location">
    <subcellularLocation>
        <location evidence="1">Cell envelope</location>
    </subcellularLocation>
</comment>
<comment type="caution">
    <text evidence="7">The sequence shown here is derived from an EMBL/GenBank/DDBJ whole genome shotgun (WGS) entry which is preliminary data.</text>
</comment>
<dbReference type="PROSITE" id="PS51257">
    <property type="entry name" value="PROKAR_LIPOPROTEIN"/>
    <property type="match status" value="1"/>
</dbReference>
<dbReference type="AlphaFoldDB" id="A0A9X3NDF8"/>
<evidence type="ECO:0000313" key="8">
    <source>
        <dbReference type="Proteomes" id="UP001147653"/>
    </source>
</evidence>
<evidence type="ECO:0000259" key="6">
    <source>
        <dbReference type="Pfam" id="PF00496"/>
    </source>
</evidence>
<dbReference type="Pfam" id="PF00496">
    <property type="entry name" value="SBP_bac_5"/>
    <property type="match status" value="1"/>
</dbReference>
<reference evidence="7" key="1">
    <citation type="submission" date="2022-10" db="EMBL/GenBank/DDBJ databases">
        <title>The WGS of Solirubrobacter phytolaccae KCTC 29190.</title>
        <authorList>
            <person name="Jiang Z."/>
        </authorList>
    </citation>
    <scope>NUCLEOTIDE SEQUENCE</scope>
    <source>
        <strain evidence="7">KCTC 29190</strain>
    </source>
</reference>
<sequence>MPRLHAVLITAIALAFAGCGAQSSSSDAGSPRAATAGGAEGGTVRVAVGQRAGNLDPHDYAGLFQVQDLLFDGLVKYAKDGEIEPSLAESWEVSEDGKTYTFTLREGVTFTDGAPVDAAAVEWNFKRWAGKEDTSWLGLSRAFKAMKVVDPKTFVLELKQPYPPALQELAYIRPVRLLSPKSVDEEGLYTKPVGTGPWVLEKSDRNGASFTRNEHYWGTKPKPTRLELDVIPDAQTRLSALRAGDVDIIGGESTAPLTPRNALALKNAADVKLVTETGTGTLILGFNEAKAPFNDQRLRTAVNKVIDRKAIAKALYFGFGEPAGNLFPDSVPLAGARQEIPAVDKAAAAQLVKAAGYGPDKPLKVTLLSSEDAIPGGRAMAEVMQSALKEIGIQVEVRLVDHATRHKEIAKRQYDLAFYATYAAPYDPYGSFGAVFDSRTEIGVDGKIFMNAKELDPLIDTAFAATGDEREPAFEAIYTYLREQDAFVPLVYTSRIWAHGKNVQGLELPATEYELPLHTLSVTK</sequence>
<keyword evidence="3" id="KW-0813">Transport</keyword>
<evidence type="ECO:0000256" key="1">
    <source>
        <dbReference type="ARBA" id="ARBA00004196"/>
    </source>
</evidence>
<dbReference type="Gene3D" id="3.10.105.10">
    <property type="entry name" value="Dipeptide-binding Protein, Domain 3"/>
    <property type="match status" value="1"/>
</dbReference>
<name>A0A9X3NDF8_9ACTN</name>
<keyword evidence="4 5" id="KW-0732">Signal</keyword>
<dbReference type="Gene3D" id="3.40.190.10">
    <property type="entry name" value="Periplasmic binding protein-like II"/>
    <property type="match status" value="1"/>
</dbReference>